<dbReference type="PROSITE" id="PS00041">
    <property type="entry name" value="HTH_ARAC_FAMILY_1"/>
    <property type="match status" value="1"/>
</dbReference>
<dbReference type="InterPro" id="IPR018062">
    <property type="entry name" value="HTH_AraC-typ_CS"/>
</dbReference>
<reference evidence="5 6" key="1">
    <citation type="submission" date="2019-10" db="EMBL/GenBank/DDBJ databases">
        <title>Complete genome sequence of Variovorax paradoxus 5C-2.</title>
        <authorList>
            <person name="Gogoleva N.E."/>
            <person name="Balkin A.S."/>
        </authorList>
    </citation>
    <scope>NUCLEOTIDE SEQUENCE [LARGE SCALE GENOMIC DNA]</scope>
    <source>
        <strain evidence="5 6">5C-2</strain>
    </source>
</reference>
<evidence type="ECO:0000256" key="2">
    <source>
        <dbReference type="ARBA" id="ARBA00023125"/>
    </source>
</evidence>
<dbReference type="InterPro" id="IPR009057">
    <property type="entry name" value="Homeodomain-like_sf"/>
</dbReference>
<gene>
    <name evidence="5" type="ORF">GFK26_15300</name>
</gene>
<protein>
    <submittedName>
        <fullName evidence="5">Helix-turn-helix domain-containing protein</fullName>
    </submittedName>
</protein>
<keyword evidence="2" id="KW-0238">DNA-binding</keyword>
<dbReference type="Proteomes" id="UP000326780">
    <property type="component" value="Chromosome"/>
</dbReference>
<dbReference type="PANTHER" id="PTHR46796">
    <property type="entry name" value="HTH-TYPE TRANSCRIPTIONAL ACTIVATOR RHAS-RELATED"/>
    <property type="match status" value="1"/>
</dbReference>
<dbReference type="InterPro" id="IPR032783">
    <property type="entry name" value="AraC_lig"/>
</dbReference>
<evidence type="ECO:0000256" key="3">
    <source>
        <dbReference type="ARBA" id="ARBA00023163"/>
    </source>
</evidence>
<dbReference type="PROSITE" id="PS01124">
    <property type="entry name" value="HTH_ARAC_FAMILY_2"/>
    <property type="match status" value="1"/>
</dbReference>
<accession>A0A5Q0M6F3</accession>
<dbReference type="SMART" id="SM00342">
    <property type="entry name" value="HTH_ARAC"/>
    <property type="match status" value="1"/>
</dbReference>
<dbReference type="PANTHER" id="PTHR46796:SF7">
    <property type="entry name" value="ARAC FAMILY TRANSCRIPTIONAL REGULATOR"/>
    <property type="match status" value="1"/>
</dbReference>
<keyword evidence="1" id="KW-0805">Transcription regulation</keyword>
<evidence type="ECO:0000256" key="1">
    <source>
        <dbReference type="ARBA" id="ARBA00023015"/>
    </source>
</evidence>
<dbReference type="PRINTS" id="PR00032">
    <property type="entry name" value="HTHARAC"/>
</dbReference>
<organism evidence="5 6">
    <name type="scientific">Variovorax paradoxus</name>
    <dbReference type="NCBI Taxonomy" id="34073"/>
    <lineage>
        <taxon>Bacteria</taxon>
        <taxon>Pseudomonadati</taxon>
        <taxon>Pseudomonadota</taxon>
        <taxon>Betaproteobacteria</taxon>
        <taxon>Burkholderiales</taxon>
        <taxon>Comamonadaceae</taxon>
        <taxon>Variovorax</taxon>
    </lineage>
</organism>
<evidence type="ECO:0000313" key="6">
    <source>
        <dbReference type="Proteomes" id="UP000326780"/>
    </source>
</evidence>
<feature type="domain" description="HTH araC/xylS-type" evidence="4">
    <location>
        <begin position="237"/>
        <end position="335"/>
    </location>
</feature>
<dbReference type="EMBL" id="CP045644">
    <property type="protein sequence ID" value="QFZ84022.1"/>
    <property type="molecule type" value="Genomic_DNA"/>
</dbReference>
<dbReference type="SUPFAM" id="SSF46689">
    <property type="entry name" value="Homeodomain-like"/>
    <property type="match status" value="2"/>
</dbReference>
<name>A0A5Q0M6F3_VARPD</name>
<dbReference type="Pfam" id="PF12852">
    <property type="entry name" value="Cupin_6"/>
    <property type="match status" value="1"/>
</dbReference>
<dbReference type="GO" id="GO:0003700">
    <property type="term" value="F:DNA-binding transcription factor activity"/>
    <property type="evidence" value="ECO:0007669"/>
    <property type="project" value="InterPro"/>
</dbReference>
<dbReference type="GO" id="GO:0043565">
    <property type="term" value="F:sequence-specific DNA binding"/>
    <property type="evidence" value="ECO:0007669"/>
    <property type="project" value="InterPro"/>
</dbReference>
<sequence>MCAAADRRLALFTSPAMSMPTPSNATALVPPGQPERDPLSDLLDLVHIRGEMALTCTPATPFALSFPAGASSMHAVTHGTVSVRVEGLADAVRLGPGELILLPHGTAHVIEAGDARTLVDIWDALKSGFDRTRSALGQGTSPVWFWGSFRFDSAISRRLLDTLPLAITLRELNERPLEWFQLCWEIMIDETRRRLPGGSVMVSRLLDIVFVKVIRRWAEQDAAAPHWLTASLDPRIANVLSAIHAAPARPWQVADLAEIAGMSRSSFAARFESLLTQPPGAYLTAWRLDKATERLRNSARSIRWIAEDVGYESDAAFSRAFRERFGVSPSQWRKQAQAANH</sequence>
<evidence type="ECO:0000313" key="5">
    <source>
        <dbReference type="EMBL" id="QFZ84022.1"/>
    </source>
</evidence>
<evidence type="ECO:0000259" key="4">
    <source>
        <dbReference type="PROSITE" id="PS01124"/>
    </source>
</evidence>
<dbReference type="InterPro" id="IPR018060">
    <property type="entry name" value="HTH_AraC"/>
</dbReference>
<dbReference type="Pfam" id="PF12833">
    <property type="entry name" value="HTH_18"/>
    <property type="match status" value="1"/>
</dbReference>
<dbReference type="InterPro" id="IPR020449">
    <property type="entry name" value="Tscrpt_reg_AraC-type_HTH"/>
</dbReference>
<dbReference type="Gene3D" id="1.10.10.60">
    <property type="entry name" value="Homeodomain-like"/>
    <property type="match status" value="2"/>
</dbReference>
<keyword evidence="3" id="KW-0804">Transcription</keyword>
<dbReference type="InterPro" id="IPR050204">
    <property type="entry name" value="AraC_XylS_family_regulators"/>
</dbReference>
<proteinExistence type="predicted"/>
<dbReference type="AlphaFoldDB" id="A0A5Q0M6F3"/>